<reference evidence="1 2" key="1">
    <citation type="submission" date="2008-04" db="EMBL/GenBank/DDBJ databases">
        <title>Draft genome sequence of Bacteroides coprocola (DSM 17136).</title>
        <authorList>
            <person name="Sudarsanam P."/>
            <person name="Ley R."/>
            <person name="Guruge J."/>
            <person name="Turnbaugh P.J."/>
            <person name="Mahowald M."/>
            <person name="Liep D."/>
            <person name="Gordon J."/>
        </authorList>
    </citation>
    <scope>NUCLEOTIDE SEQUENCE [LARGE SCALE GENOMIC DNA]</scope>
    <source>
        <strain evidence="1 2">DSM 17136</strain>
    </source>
</reference>
<accession>B3JPE7</accession>
<organism evidence="1 2">
    <name type="scientific">Phocaeicola coprocola DSM 17136</name>
    <dbReference type="NCBI Taxonomy" id="470145"/>
    <lineage>
        <taxon>Bacteria</taxon>
        <taxon>Pseudomonadati</taxon>
        <taxon>Bacteroidota</taxon>
        <taxon>Bacteroidia</taxon>
        <taxon>Bacteroidales</taxon>
        <taxon>Bacteroidaceae</taxon>
        <taxon>Phocaeicola</taxon>
    </lineage>
</organism>
<dbReference type="Proteomes" id="UP000003146">
    <property type="component" value="Unassembled WGS sequence"/>
</dbReference>
<gene>
    <name evidence="1" type="ORF">BACCOP_03909</name>
</gene>
<dbReference type="AlphaFoldDB" id="B3JPE7"/>
<dbReference type="HOGENOM" id="CLU_3180008_0_0_10"/>
<dbReference type="STRING" id="470145.BACCOP_03909"/>
<comment type="caution">
    <text evidence="1">The sequence shown here is derived from an EMBL/GenBank/DDBJ whole genome shotgun (WGS) entry which is preliminary data.</text>
</comment>
<evidence type="ECO:0000313" key="1">
    <source>
        <dbReference type="EMBL" id="EDU99159.1"/>
    </source>
</evidence>
<dbReference type="EMBL" id="ABIY02000122">
    <property type="protein sequence ID" value="EDU99159.1"/>
    <property type="molecule type" value="Genomic_DNA"/>
</dbReference>
<evidence type="ECO:0000313" key="2">
    <source>
        <dbReference type="Proteomes" id="UP000003146"/>
    </source>
</evidence>
<protein>
    <submittedName>
        <fullName evidence="1">Uncharacterized protein</fullName>
    </submittedName>
</protein>
<sequence length="46" mass="5610">MCKFFIRHCITPLIYIAKIKKIKNLTSRMKFFLTKLSRLFHLKQPL</sequence>
<reference evidence="1 2" key="2">
    <citation type="submission" date="2008-04" db="EMBL/GenBank/DDBJ databases">
        <authorList>
            <person name="Fulton L."/>
            <person name="Clifton S."/>
            <person name="Fulton B."/>
            <person name="Xu J."/>
            <person name="Minx P."/>
            <person name="Pepin K.H."/>
            <person name="Johnson M."/>
            <person name="Thiruvilangam P."/>
            <person name="Bhonagiri V."/>
            <person name="Nash W.E."/>
            <person name="Mardis E.R."/>
            <person name="Wilson R.K."/>
        </authorList>
    </citation>
    <scope>NUCLEOTIDE SEQUENCE [LARGE SCALE GENOMIC DNA]</scope>
    <source>
        <strain evidence="1 2">DSM 17136</strain>
    </source>
</reference>
<name>B3JPE7_9BACT</name>
<proteinExistence type="predicted"/>